<keyword evidence="2 8" id="KW-0813">Transport</keyword>
<dbReference type="GO" id="GO:0009279">
    <property type="term" value="C:cell outer membrane"/>
    <property type="evidence" value="ECO:0007669"/>
    <property type="project" value="UniProtKB-SubCell"/>
</dbReference>
<evidence type="ECO:0000256" key="4">
    <source>
        <dbReference type="ARBA" id="ARBA00022692"/>
    </source>
</evidence>
<dbReference type="Pfam" id="PF00593">
    <property type="entry name" value="TonB_dep_Rec_b-barrel"/>
    <property type="match status" value="1"/>
</dbReference>
<feature type="domain" description="TonB-dependent receptor plug" evidence="12">
    <location>
        <begin position="52"/>
        <end position="171"/>
    </location>
</feature>
<dbReference type="PANTHER" id="PTHR47234:SF2">
    <property type="entry name" value="TONB-DEPENDENT RECEPTOR"/>
    <property type="match status" value="1"/>
</dbReference>
<gene>
    <name evidence="13" type="ORF">DJ017_00965</name>
</gene>
<dbReference type="InterPro" id="IPR037066">
    <property type="entry name" value="Plug_dom_sf"/>
</dbReference>
<evidence type="ECO:0000256" key="5">
    <source>
        <dbReference type="ARBA" id="ARBA00023077"/>
    </source>
</evidence>
<evidence type="ECO:0000256" key="6">
    <source>
        <dbReference type="ARBA" id="ARBA00023136"/>
    </source>
</evidence>
<comment type="caution">
    <text evidence="13">The sequence shown here is derived from an EMBL/GenBank/DDBJ whole genome shotgun (WGS) entry which is preliminary data.</text>
</comment>
<dbReference type="EMBL" id="QFYQ01000001">
    <property type="protein sequence ID" value="RAK53199.1"/>
    <property type="molecule type" value="Genomic_DNA"/>
</dbReference>
<feature type="chain" id="PRO_5016390940" evidence="10">
    <location>
        <begin position="30"/>
        <end position="998"/>
    </location>
</feature>
<evidence type="ECO:0000256" key="8">
    <source>
        <dbReference type="PROSITE-ProRule" id="PRU01360"/>
    </source>
</evidence>
<dbReference type="Proteomes" id="UP000249254">
    <property type="component" value="Unassembled WGS sequence"/>
</dbReference>
<dbReference type="InterPro" id="IPR036942">
    <property type="entry name" value="Beta-barrel_TonB_sf"/>
</dbReference>
<keyword evidence="3 8" id="KW-1134">Transmembrane beta strand</keyword>
<feature type="domain" description="TonB-dependent receptor-like beta-barrel" evidence="11">
    <location>
        <begin position="428"/>
        <end position="964"/>
    </location>
</feature>
<dbReference type="OrthoDB" id="7051241at2"/>
<dbReference type="RefSeq" id="WP_111526951.1">
    <property type="nucleotide sequence ID" value="NZ_JBHRSG010000001.1"/>
</dbReference>
<evidence type="ECO:0000256" key="1">
    <source>
        <dbReference type="ARBA" id="ARBA00004571"/>
    </source>
</evidence>
<dbReference type="Gene3D" id="2.40.170.20">
    <property type="entry name" value="TonB-dependent receptor, beta-barrel domain"/>
    <property type="match status" value="1"/>
</dbReference>
<proteinExistence type="inferred from homology"/>
<evidence type="ECO:0000259" key="11">
    <source>
        <dbReference type="Pfam" id="PF00593"/>
    </source>
</evidence>
<dbReference type="InterPro" id="IPR039426">
    <property type="entry name" value="TonB-dep_rcpt-like"/>
</dbReference>
<dbReference type="AlphaFoldDB" id="A0A328AEX3"/>
<feature type="signal peptide" evidence="10">
    <location>
        <begin position="1"/>
        <end position="29"/>
    </location>
</feature>
<name>A0A328AEX3_9CAUL</name>
<reference evidence="14" key="1">
    <citation type="submission" date="2018-05" db="EMBL/GenBank/DDBJ databases">
        <authorList>
            <person name="Li X."/>
        </authorList>
    </citation>
    <scope>NUCLEOTIDE SEQUENCE [LARGE SCALE GENOMIC DNA]</scope>
    <source>
        <strain evidence="14">LX32</strain>
    </source>
</reference>
<organism evidence="13 14">
    <name type="scientific">Phenylobacterium soli</name>
    <dbReference type="NCBI Taxonomy" id="2170551"/>
    <lineage>
        <taxon>Bacteria</taxon>
        <taxon>Pseudomonadati</taxon>
        <taxon>Pseudomonadota</taxon>
        <taxon>Alphaproteobacteria</taxon>
        <taxon>Caulobacterales</taxon>
        <taxon>Caulobacteraceae</taxon>
        <taxon>Phenylobacterium</taxon>
    </lineage>
</organism>
<evidence type="ECO:0000256" key="7">
    <source>
        <dbReference type="ARBA" id="ARBA00023237"/>
    </source>
</evidence>
<comment type="similarity">
    <text evidence="8 9">Belongs to the TonB-dependent receptor family.</text>
</comment>
<sequence>MTKGAYFCGGSILAVALALVGGEAAYAQAGPSSANEVREVVVTGSFIRGTPEDAALPVKVIGAEELEKQGSPSTVDLIKSLSVSSGVLGDTNQFDTRAQGSEGSGSINLRGLGAQRTLVLMNGRRMAANPFGQAAAGIVDTNTLPVAAFGRIEVLKEGAAATYGSDAIGGVVNFITRRNLNGFEVSGSYKYVDGSNGDWDGALNWGHVFENGNILLSLGYQHRSELKVTDRSWADQPYLNDPEGGWSAGNAVTTFLPLIRTPTGGYTAAAGFQLDQGCAPLGGVPQAGALPACNFHYTEYDNLVEEENRFQVYGEANADLNAQNHLHVEALYAKTDVPNWKTSPSYLALQTPTATTNPTVGSLSAAFLSGFFVPSDNPGFIAYQAAHPTQIPASAIGVHIPGVRYRPLAEGGNPIFDDQGSSEGLRQYEAFRVSAGVNGDLPWHGVGYDVAVTYGQEQGRRTGYDTVVSRLQLALRGYGSLASGAQGGCTAAETGGFTTNAGNSALGCYYFNPFSTSTASSAVTGQTNPGFVASTANNPDLIRWLFPQVSTRQTVRLLVTDAVLNGKTGFHLPGGEVAWAAGMQYRRESFDSKYDNLSNINANPCIDTPVTGSTTCTVRNGPLVFLGTGEEQELHNDVWAGFGELSLPVTDKIEAQFAIRHEEYGRGVGSTTNPKLSAKWQLTDWLALRATVGTTFRGPPLTSLTNSSVTGLSFIAGSFRAIDFFGNPALRPEKAKQYSVGALFKLGGLRAAVDYWRFDFDNPIVAEPSGAIVSAMFPGNANVNCGQSAYAALQARFSFQGACSLATIARVRTLVVNGPSVTTSGIDLIADYDVGEVLGGTVAVGGSATYTIDYKIDPFTVEGVVVQPGFDAVGFLNYQLSATSLPQIKGQAYAEYTRGPHNLRITETYIDSYKDQRTSILAPNPVNGAVLTKGQKIDATWLTNLTYRLQLPWDSTFTLSVDNLFDQEPSFARLDLNYDPFTGNPLGRTWKVAFKKKF</sequence>
<keyword evidence="14" id="KW-1185">Reference proteome</keyword>
<evidence type="ECO:0000313" key="14">
    <source>
        <dbReference type="Proteomes" id="UP000249254"/>
    </source>
</evidence>
<dbReference type="SUPFAM" id="SSF56935">
    <property type="entry name" value="Porins"/>
    <property type="match status" value="1"/>
</dbReference>
<keyword evidence="5 9" id="KW-0798">TonB box</keyword>
<dbReference type="PANTHER" id="PTHR47234">
    <property type="match status" value="1"/>
</dbReference>
<evidence type="ECO:0000256" key="10">
    <source>
        <dbReference type="SAM" id="SignalP"/>
    </source>
</evidence>
<evidence type="ECO:0000313" key="13">
    <source>
        <dbReference type="EMBL" id="RAK53199.1"/>
    </source>
</evidence>
<keyword evidence="7 8" id="KW-0998">Cell outer membrane</keyword>
<keyword evidence="10" id="KW-0732">Signal</keyword>
<accession>A0A328AEX3</accession>
<evidence type="ECO:0000256" key="9">
    <source>
        <dbReference type="RuleBase" id="RU003357"/>
    </source>
</evidence>
<keyword evidence="4 8" id="KW-0812">Transmembrane</keyword>
<evidence type="ECO:0000256" key="2">
    <source>
        <dbReference type="ARBA" id="ARBA00022448"/>
    </source>
</evidence>
<keyword evidence="6 8" id="KW-0472">Membrane</keyword>
<dbReference type="InterPro" id="IPR000531">
    <property type="entry name" value="Beta-barrel_TonB"/>
</dbReference>
<keyword evidence="13" id="KW-0675">Receptor</keyword>
<dbReference type="Pfam" id="PF07715">
    <property type="entry name" value="Plug"/>
    <property type="match status" value="1"/>
</dbReference>
<protein>
    <submittedName>
        <fullName evidence="13">TonB-dependent receptor</fullName>
    </submittedName>
</protein>
<evidence type="ECO:0000259" key="12">
    <source>
        <dbReference type="Pfam" id="PF07715"/>
    </source>
</evidence>
<evidence type="ECO:0000256" key="3">
    <source>
        <dbReference type="ARBA" id="ARBA00022452"/>
    </source>
</evidence>
<dbReference type="InterPro" id="IPR012910">
    <property type="entry name" value="Plug_dom"/>
</dbReference>
<comment type="subcellular location">
    <subcellularLocation>
        <location evidence="1 8">Cell outer membrane</location>
        <topology evidence="1 8">Multi-pass membrane protein</topology>
    </subcellularLocation>
</comment>
<dbReference type="PROSITE" id="PS52016">
    <property type="entry name" value="TONB_DEPENDENT_REC_3"/>
    <property type="match status" value="1"/>
</dbReference>
<dbReference type="Gene3D" id="2.170.130.10">
    <property type="entry name" value="TonB-dependent receptor, plug domain"/>
    <property type="match status" value="1"/>
</dbReference>